<feature type="compositionally biased region" description="Basic and acidic residues" evidence="5">
    <location>
        <begin position="930"/>
        <end position="940"/>
    </location>
</feature>
<feature type="compositionally biased region" description="Polar residues" evidence="5">
    <location>
        <begin position="1012"/>
        <end position="1022"/>
    </location>
</feature>
<feature type="region of interest" description="Disordered" evidence="5">
    <location>
        <begin position="29"/>
        <end position="110"/>
    </location>
</feature>
<feature type="region of interest" description="Disordered" evidence="5">
    <location>
        <begin position="350"/>
        <end position="482"/>
    </location>
</feature>
<feature type="region of interest" description="Disordered" evidence="5">
    <location>
        <begin position="522"/>
        <end position="541"/>
    </location>
</feature>
<evidence type="ECO:0000256" key="5">
    <source>
        <dbReference type="SAM" id="MobiDB-lite"/>
    </source>
</evidence>
<feature type="compositionally biased region" description="Basic and acidic residues" evidence="5">
    <location>
        <begin position="1160"/>
        <end position="1172"/>
    </location>
</feature>
<feature type="compositionally biased region" description="Polar residues" evidence="5">
    <location>
        <begin position="685"/>
        <end position="694"/>
    </location>
</feature>
<evidence type="ECO:0000256" key="1">
    <source>
        <dbReference type="ARBA" id="ARBA00004141"/>
    </source>
</evidence>
<dbReference type="Pfam" id="PF13886">
    <property type="entry name" value="TM7S3_TM198"/>
    <property type="match status" value="1"/>
</dbReference>
<dbReference type="Proteomes" id="UP000294003">
    <property type="component" value="Unassembled WGS sequence"/>
</dbReference>
<keyword evidence="3 6" id="KW-1133">Transmembrane helix</keyword>
<feature type="transmembrane region" description="Helical" evidence="6">
    <location>
        <begin position="178"/>
        <end position="201"/>
    </location>
</feature>
<keyword evidence="4 6" id="KW-0472">Membrane</keyword>
<feature type="transmembrane region" description="Helical" evidence="6">
    <location>
        <begin position="259"/>
        <end position="277"/>
    </location>
</feature>
<dbReference type="EMBL" id="QJNS01000448">
    <property type="protein sequence ID" value="RYO77593.1"/>
    <property type="molecule type" value="Genomic_DNA"/>
</dbReference>
<feature type="compositionally biased region" description="Low complexity" evidence="5">
    <location>
        <begin position="710"/>
        <end position="727"/>
    </location>
</feature>
<feature type="compositionally biased region" description="Basic and acidic residues" evidence="5">
    <location>
        <begin position="637"/>
        <end position="663"/>
    </location>
</feature>
<gene>
    <name evidence="9" type="ORF">DL762_009157</name>
</gene>
<sequence length="1232" mass="132697">MQPKWLRICALFCIAAGLCRAETGESGLAGRQDASTEDAAATATPVSTAEEEQTVTTRESSQTSKPSSTRAEPSTTLEVITSSRSSSSTTSAPSAINGNNPDNPTESAAVAPGELPLAPRLTPGWGIAGAIMIVAGATYTLIGIKSGWLHTFFSSAFLTSLCTAILIVYVMTPPIPDAIQGAYVVAVVITGLILGGAATLFRELTEGFGCLLGGFCLSMWLLTLKEGGLLPGTTQKIIFICAFTLGGYAFYFSHYTRGYAMIGLMSFAGATVTALGIDCFTRAGLKEFWAYIWDLNKDLFPLSATTYPQTKVIRVETALVVIFTVLGTISQLKLWRVVQERRVTRAAELEEERRQRDLEEANVGQQVEEENKRERRQWEATYGDQPPSSPAASGDSGFGDMAPEKRVQHSQTTMPVPADDEIELDDLPSSSSATNPPMPPKQAADGLVVADQQDDNSRVTVRVARDEEPVSGDSLQTMPAPDEKVWIAGADGEARPASMISTRNSQRFSRAAGPDIVSLPFKIPNVEETDERDEADRSSFATFADEDARSIALSKRASRGSLSNRLSVGTVNLLRSLSGHSQQSQSSKRRTGDFASPAQSPAFGESREDLVSERRGSNADIGSVTATVDSMGEDDTDRSNRMQEDEQKQPIEIKADLVDRPSKIESTTEGQHLAGQPKSELRVTQPETCPQSTAEAVGMDIVNPSVMRDSSGSQSKRSSTTNAPVGVDDGGGDAAAPTEENTDSVKKPRSISTSVASSRVSLTKDRLPSGLSRVALSYRTNEWAKHLSHAEVPEPEKLQLNEYPEQEVTVKRREPVVPVNVEELQQTAQGTLPGATMARTLPSASKEPCQVPATVHHSSSRVTANFAGGSPPQPALTVATGQCVDIAAPVSPVSPLPAGSLHGSHSFRMKPGRRTSTDVTALPIAEENGEEHHDSTRQSEDSSGGSRGDAAHAPSPSPDSQVLTRAPVPGVVPYASPQTLLGQREQLLRHKSQSMLAAASPIPEHPEHQHSGPPSETGSLYNYQSSKPMALAPDVDDIPLSQRKELIRQSSLLSAGNRPNSTMPVYHQVPRSTPTPLPQITIAEVVPSYNSHQPQHRSAVASPARRESQLANFRNSVAADLRAGAANNNNNSNNNNGRETPLVTRGSAANLVQNIGRGPSNRDHRDGDIRHSIDRSRSTLLSQMEAESQRRELERWEKERSERAFEERMRSGDLLDAHREAMRRLQGGVRDY</sequence>
<feature type="chain" id="PRO_5047232146" description="TM7S3/TM198-like domain-containing protein" evidence="7">
    <location>
        <begin position="22"/>
        <end position="1232"/>
    </location>
</feature>
<comment type="subcellular location">
    <subcellularLocation>
        <location evidence="1">Membrane</location>
        <topology evidence="1">Multi-pass membrane protein</topology>
    </subcellularLocation>
</comment>
<evidence type="ECO:0000259" key="8">
    <source>
        <dbReference type="Pfam" id="PF13886"/>
    </source>
</evidence>
<feature type="domain" description="TM7S3/TM198-like" evidence="8">
    <location>
        <begin position="129"/>
        <end position="332"/>
    </location>
</feature>
<feature type="compositionally biased region" description="Low complexity" evidence="5">
    <location>
        <begin position="750"/>
        <end position="761"/>
    </location>
</feature>
<feature type="signal peptide" evidence="7">
    <location>
        <begin position="1"/>
        <end position="21"/>
    </location>
</feature>
<feature type="compositionally biased region" description="Polar residues" evidence="5">
    <location>
        <begin position="1050"/>
        <end position="1063"/>
    </location>
</feature>
<feature type="transmembrane region" description="Helical" evidence="6">
    <location>
        <begin position="151"/>
        <end position="172"/>
    </location>
</feature>
<feature type="compositionally biased region" description="Low complexity" evidence="5">
    <location>
        <begin position="577"/>
        <end position="586"/>
    </location>
</feature>
<evidence type="ECO:0000256" key="4">
    <source>
        <dbReference type="ARBA" id="ARBA00023136"/>
    </source>
</evidence>
<evidence type="ECO:0000256" key="2">
    <source>
        <dbReference type="ARBA" id="ARBA00022692"/>
    </source>
</evidence>
<feature type="region of interest" description="Disordered" evidence="5">
    <location>
        <begin position="1192"/>
        <end position="1211"/>
    </location>
</feature>
<feature type="compositionally biased region" description="Polar residues" evidence="5">
    <location>
        <begin position="92"/>
        <end position="106"/>
    </location>
</feature>
<feature type="compositionally biased region" description="Low complexity" evidence="5">
    <location>
        <begin position="81"/>
        <end position="91"/>
    </location>
</feature>
<feature type="compositionally biased region" description="Polar residues" evidence="5">
    <location>
        <begin position="54"/>
        <end position="80"/>
    </location>
</feature>
<dbReference type="PANTHER" id="PTHR39469">
    <property type="entry name" value="CHROMOSOME 1, WHOLE GENOME SHOTGUN SEQUENCE"/>
    <property type="match status" value="1"/>
</dbReference>
<comment type="caution">
    <text evidence="9">The sequence shown here is derived from an EMBL/GenBank/DDBJ whole genome shotgun (WGS) entry which is preliminary data.</text>
</comment>
<feature type="region of interest" description="Disordered" evidence="5">
    <location>
        <begin position="577"/>
        <end position="765"/>
    </location>
</feature>
<feature type="region of interest" description="Disordered" evidence="5">
    <location>
        <begin position="925"/>
        <end position="965"/>
    </location>
</feature>
<feature type="compositionally biased region" description="Basic and acidic residues" evidence="5">
    <location>
        <begin position="350"/>
        <end position="359"/>
    </location>
</feature>
<evidence type="ECO:0000313" key="9">
    <source>
        <dbReference type="EMBL" id="RYO77593.1"/>
    </source>
</evidence>
<name>A0ABY0GU54_9PEZI</name>
<organism evidence="9 10">
    <name type="scientific">Monosporascus cannonballus</name>
    <dbReference type="NCBI Taxonomy" id="155416"/>
    <lineage>
        <taxon>Eukaryota</taxon>
        <taxon>Fungi</taxon>
        <taxon>Dikarya</taxon>
        <taxon>Ascomycota</taxon>
        <taxon>Pezizomycotina</taxon>
        <taxon>Sordariomycetes</taxon>
        <taxon>Xylariomycetidae</taxon>
        <taxon>Xylariales</taxon>
        <taxon>Xylariales incertae sedis</taxon>
        <taxon>Monosporascus</taxon>
    </lineage>
</organism>
<evidence type="ECO:0000256" key="7">
    <source>
        <dbReference type="SAM" id="SignalP"/>
    </source>
</evidence>
<feature type="compositionally biased region" description="Low complexity" evidence="5">
    <location>
        <begin position="383"/>
        <end position="400"/>
    </location>
</feature>
<keyword evidence="10" id="KW-1185">Reference proteome</keyword>
<protein>
    <recommendedName>
        <fullName evidence="8">TM7S3/TM198-like domain-containing protein</fullName>
    </recommendedName>
</protein>
<evidence type="ECO:0000256" key="3">
    <source>
        <dbReference type="ARBA" id="ARBA00022989"/>
    </source>
</evidence>
<accession>A0ABY0GU54</accession>
<feature type="compositionally biased region" description="Basic and acidic residues" evidence="5">
    <location>
        <begin position="369"/>
        <end position="378"/>
    </location>
</feature>
<keyword evidence="2 6" id="KW-0812">Transmembrane</keyword>
<dbReference type="PANTHER" id="PTHR39469:SF1">
    <property type="entry name" value="DUF4203 DOMAIN-CONTAINING PROTEIN"/>
    <property type="match status" value="1"/>
</dbReference>
<evidence type="ECO:0000256" key="6">
    <source>
        <dbReference type="SAM" id="Phobius"/>
    </source>
</evidence>
<feature type="compositionally biased region" description="Basic and acidic residues" evidence="5">
    <location>
        <begin position="605"/>
        <end position="617"/>
    </location>
</feature>
<feature type="region of interest" description="Disordered" evidence="5">
    <location>
        <begin position="1050"/>
        <end position="1074"/>
    </location>
</feature>
<dbReference type="InterPro" id="IPR025256">
    <property type="entry name" value="TM7S3/TM198-like_dom"/>
</dbReference>
<feature type="transmembrane region" description="Helical" evidence="6">
    <location>
        <begin position="236"/>
        <end position="252"/>
    </location>
</feature>
<feature type="region of interest" description="Disordered" evidence="5">
    <location>
        <begin position="1153"/>
        <end position="1172"/>
    </location>
</feature>
<reference evidence="9 10" key="1">
    <citation type="submission" date="2018-06" db="EMBL/GenBank/DDBJ databases">
        <title>Complete Genomes of Monosporascus.</title>
        <authorList>
            <person name="Robinson A.J."/>
            <person name="Natvig D.O."/>
        </authorList>
    </citation>
    <scope>NUCLEOTIDE SEQUENCE [LARGE SCALE GENOMIC DNA]</scope>
    <source>
        <strain evidence="9 10">CBS 609.92</strain>
    </source>
</reference>
<keyword evidence="7" id="KW-0732">Signal</keyword>
<feature type="transmembrane region" description="Helical" evidence="6">
    <location>
        <begin position="208"/>
        <end position="224"/>
    </location>
</feature>
<proteinExistence type="predicted"/>
<feature type="transmembrane region" description="Helical" evidence="6">
    <location>
        <begin position="125"/>
        <end position="144"/>
    </location>
</feature>
<evidence type="ECO:0000313" key="10">
    <source>
        <dbReference type="Proteomes" id="UP000294003"/>
    </source>
</evidence>
<feature type="region of interest" description="Disordered" evidence="5">
    <location>
        <begin position="1002"/>
        <end position="1022"/>
    </location>
</feature>